<proteinExistence type="predicted"/>
<comment type="caution">
    <text evidence="1">The sequence shown here is derived from an EMBL/GenBank/DDBJ whole genome shotgun (WGS) entry which is preliminary data.</text>
</comment>
<keyword evidence="2" id="KW-1185">Reference proteome</keyword>
<evidence type="ECO:0000313" key="1">
    <source>
        <dbReference type="EMBL" id="ERT07108.1"/>
    </source>
</evidence>
<dbReference type="EMBL" id="AUZM01000026">
    <property type="protein sequence ID" value="ERT07108.1"/>
    <property type="molecule type" value="Genomic_DNA"/>
</dbReference>
<sequence>MPPGKSVSFPPLYYIAQVRATSNILLIKHYNQLTQVLNTAPKVSLVVNAIKLAF</sequence>
<organism evidence="1 2">
    <name type="scientific">Lyngbya aestuarii BL J</name>
    <dbReference type="NCBI Taxonomy" id="1348334"/>
    <lineage>
        <taxon>Bacteria</taxon>
        <taxon>Bacillati</taxon>
        <taxon>Cyanobacteriota</taxon>
        <taxon>Cyanophyceae</taxon>
        <taxon>Oscillatoriophycideae</taxon>
        <taxon>Oscillatoriales</taxon>
        <taxon>Microcoleaceae</taxon>
        <taxon>Lyngbya</taxon>
    </lineage>
</organism>
<evidence type="ECO:0000313" key="2">
    <source>
        <dbReference type="Proteomes" id="UP000017127"/>
    </source>
</evidence>
<name>U7QGU1_9CYAN</name>
<reference evidence="1 2" key="1">
    <citation type="journal article" date="2013" name="Front. Microbiol.">
        <title>Comparative genomic analyses of the cyanobacterium, Lyngbya aestuarii BL J, a powerful hydrogen producer.</title>
        <authorList>
            <person name="Kothari A."/>
            <person name="Vaughn M."/>
            <person name="Garcia-Pichel F."/>
        </authorList>
    </citation>
    <scope>NUCLEOTIDE SEQUENCE [LARGE SCALE GENOMIC DNA]</scope>
    <source>
        <strain evidence="1 2">BL J</strain>
    </source>
</reference>
<protein>
    <submittedName>
        <fullName evidence="1">Uncharacterized protein</fullName>
    </submittedName>
</protein>
<dbReference type="AlphaFoldDB" id="U7QGU1"/>
<dbReference type="Proteomes" id="UP000017127">
    <property type="component" value="Unassembled WGS sequence"/>
</dbReference>
<dbReference type="RefSeq" id="WP_023066744.1">
    <property type="nucleotide sequence ID" value="NZ_AUZM01000026.1"/>
</dbReference>
<accession>U7QGU1</accession>
<gene>
    <name evidence="1" type="ORF">M595_2988</name>
</gene>